<dbReference type="Proteomes" id="UP000594454">
    <property type="component" value="Chromosome 2"/>
</dbReference>
<evidence type="ECO:0000256" key="7">
    <source>
        <dbReference type="ARBA" id="ARBA00023180"/>
    </source>
</evidence>
<dbReference type="FunFam" id="2.60.40.2140:FF:000001">
    <property type="entry name" value="Beta-1,3-glucan-binding protein"/>
    <property type="match status" value="1"/>
</dbReference>
<name>A0A7R8UL31_HERIL</name>
<comment type="similarity">
    <text evidence="2">Belongs to the insect beta-1,3-glucan binding protein family.</text>
</comment>
<keyword evidence="5 8" id="KW-0732">Signal</keyword>
<dbReference type="PANTHER" id="PTHR10963">
    <property type="entry name" value="GLYCOSYL HYDROLASE-RELATED"/>
    <property type="match status" value="1"/>
</dbReference>
<evidence type="ECO:0000259" key="10">
    <source>
        <dbReference type="PROSITE" id="PS51969"/>
    </source>
</evidence>
<evidence type="ECO:0000256" key="2">
    <source>
        <dbReference type="ARBA" id="ARBA00008781"/>
    </source>
</evidence>
<keyword evidence="7" id="KW-0325">Glycoprotein</keyword>
<dbReference type="AlphaFoldDB" id="A0A7R8UL31"/>
<dbReference type="InParanoid" id="A0A7R8UL31"/>
<evidence type="ECO:0008006" key="13">
    <source>
        <dbReference type="Google" id="ProtNLM"/>
    </source>
</evidence>
<dbReference type="SUPFAM" id="SSF49899">
    <property type="entry name" value="Concanavalin A-like lectins/glucanases"/>
    <property type="match status" value="1"/>
</dbReference>
<dbReference type="FunCoup" id="A0A7R8UL31">
    <property type="interactions" value="105"/>
</dbReference>
<feature type="domain" description="GH16" evidence="9">
    <location>
        <begin position="194"/>
        <end position="477"/>
    </location>
</feature>
<dbReference type="GO" id="GO:0045088">
    <property type="term" value="P:regulation of innate immune response"/>
    <property type="evidence" value="ECO:0007669"/>
    <property type="project" value="UniProtKB-ARBA"/>
</dbReference>
<dbReference type="InterPro" id="IPR043030">
    <property type="entry name" value="BGBP_N_sf"/>
</dbReference>
<sequence length="477" mass="53688">MFCELLTPGFLVTVAGLVHVGVAISQYDVPPAKIEVFYPRGFQVSIPAEEGVTLFAFHGKLNEEMDGLEAGTWARDIVKAKDARFTFRDRTTALKIGDVLYYWTYVIYNGLGYREDDGKYVVTGYVNKTGNDNPWLTPTQTTPKETTTQCRPSVTIINGVLQQCAERLVFDEQFSGNAIDDAKWTEQRRFAGQPDFEFVTYLPNTEVVFVKNNNLFVKPMRLTDIYGDEILRGRLNFGTYCTGEIGTDNCLRRHSFDILPPIISGQISTKGHFNFLYGSIQIRAKLPDIKWAFPQLFLDPSEFAYGKSDYSSGQMRVGFTDGISKCTLSGGVILAANRTFRNMKMCEKLCNNGEGWNADYHVYGMKWTPDVITLSVDGQEYCEIDPGTGFGNIRTNGIRLPTANLLNMQKKIAPFDNPFHITIGVGVGGHNDYSDRISNKPWSNLEPKAMLKFWNSIKQTNYPEGELAVDYIQVFTV</sequence>
<evidence type="ECO:0000313" key="11">
    <source>
        <dbReference type="EMBL" id="CAD7082012.1"/>
    </source>
</evidence>
<organism evidence="11 12">
    <name type="scientific">Hermetia illucens</name>
    <name type="common">Black soldier fly</name>
    <dbReference type="NCBI Taxonomy" id="343691"/>
    <lineage>
        <taxon>Eukaryota</taxon>
        <taxon>Metazoa</taxon>
        <taxon>Ecdysozoa</taxon>
        <taxon>Arthropoda</taxon>
        <taxon>Hexapoda</taxon>
        <taxon>Insecta</taxon>
        <taxon>Pterygota</taxon>
        <taxon>Neoptera</taxon>
        <taxon>Endopterygota</taxon>
        <taxon>Diptera</taxon>
        <taxon>Brachycera</taxon>
        <taxon>Stratiomyomorpha</taxon>
        <taxon>Stratiomyidae</taxon>
        <taxon>Hermetiinae</taxon>
        <taxon>Hermetia</taxon>
    </lineage>
</organism>
<dbReference type="InterPro" id="IPR013320">
    <property type="entry name" value="ConA-like_dom_sf"/>
</dbReference>
<evidence type="ECO:0000256" key="3">
    <source>
        <dbReference type="ARBA" id="ARBA00022525"/>
    </source>
</evidence>
<dbReference type="GO" id="GO:0045087">
    <property type="term" value="P:innate immune response"/>
    <property type="evidence" value="ECO:0007669"/>
    <property type="project" value="UniProtKB-KW"/>
</dbReference>
<evidence type="ECO:0000256" key="4">
    <source>
        <dbReference type="ARBA" id="ARBA00022588"/>
    </source>
</evidence>
<dbReference type="GO" id="GO:0005975">
    <property type="term" value="P:carbohydrate metabolic process"/>
    <property type="evidence" value="ECO:0007669"/>
    <property type="project" value="InterPro"/>
</dbReference>
<keyword evidence="4" id="KW-0399">Innate immunity</keyword>
<dbReference type="InterPro" id="IPR050546">
    <property type="entry name" value="Glycosyl_Hydrlase_16"/>
</dbReference>
<dbReference type="InterPro" id="IPR000757">
    <property type="entry name" value="Beta-glucanase-like"/>
</dbReference>
<dbReference type="OrthoDB" id="4781at2759"/>
<evidence type="ECO:0000313" key="12">
    <source>
        <dbReference type="Proteomes" id="UP000594454"/>
    </source>
</evidence>
<keyword evidence="12" id="KW-1185">Reference proteome</keyword>
<feature type="domain" description="CBM39" evidence="10">
    <location>
        <begin position="27"/>
        <end position="127"/>
    </location>
</feature>
<gene>
    <name evidence="11" type="ORF">HERILL_LOCUS5083</name>
</gene>
<evidence type="ECO:0000256" key="8">
    <source>
        <dbReference type="SAM" id="SignalP"/>
    </source>
</evidence>
<protein>
    <recommendedName>
        <fullName evidence="13">Gram-negative bacteria-binding protein 3</fullName>
    </recommendedName>
</protein>
<dbReference type="Pfam" id="PF15886">
    <property type="entry name" value="CBM39"/>
    <property type="match status" value="1"/>
</dbReference>
<dbReference type="PROSITE" id="PS51969">
    <property type="entry name" value="CBM39"/>
    <property type="match status" value="1"/>
</dbReference>
<reference evidence="11 12" key="1">
    <citation type="submission" date="2020-11" db="EMBL/GenBank/DDBJ databases">
        <authorList>
            <person name="Wallbank WR R."/>
            <person name="Pardo Diaz C."/>
            <person name="Kozak K."/>
            <person name="Martin S."/>
            <person name="Jiggins C."/>
            <person name="Moest M."/>
            <person name="Warren A I."/>
            <person name="Generalovic N T."/>
            <person name="Byers J.R.P. K."/>
            <person name="Montejo-Kovacevich G."/>
            <person name="Yen C E."/>
        </authorList>
    </citation>
    <scope>NUCLEOTIDE SEQUENCE [LARGE SCALE GENOMIC DNA]</scope>
</reference>
<keyword evidence="3" id="KW-0964">Secreted</keyword>
<dbReference type="GO" id="GO:0004553">
    <property type="term" value="F:hydrolase activity, hydrolyzing O-glycosyl compounds"/>
    <property type="evidence" value="ECO:0007669"/>
    <property type="project" value="InterPro"/>
</dbReference>
<dbReference type="Gene3D" id="2.60.120.200">
    <property type="match status" value="1"/>
</dbReference>
<dbReference type="EMBL" id="LR899010">
    <property type="protein sequence ID" value="CAD7082012.1"/>
    <property type="molecule type" value="Genomic_DNA"/>
</dbReference>
<dbReference type="PROSITE" id="PS51762">
    <property type="entry name" value="GH16_2"/>
    <property type="match status" value="1"/>
</dbReference>
<keyword evidence="6" id="KW-0391">Immunity</keyword>
<feature type="chain" id="PRO_5030942509" description="Gram-negative bacteria-binding protein 3" evidence="8">
    <location>
        <begin position="24"/>
        <end position="477"/>
    </location>
</feature>
<dbReference type="GO" id="GO:0030246">
    <property type="term" value="F:carbohydrate binding"/>
    <property type="evidence" value="ECO:0007669"/>
    <property type="project" value="InterPro"/>
</dbReference>
<dbReference type="GO" id="GO:0005576">
    <property type="term" value="C:extracellular region"/>
    <property type="evidence" value="ECO:0007669"/>
    <property type="project" value="UniProtKB-SubCell"/>
</dbReference>
<evidence type="ECO:0000256" key="5">
    <source>
        <dbReference type="ARBA" id="ARBA00022729"/>
    </source>
</evidence>
<dbReference type="Gene3D" id="2.60.40.2140">
    <property type="entry name" value="Beta-1,3-glucan-recognition protein, N-terminal domain"/>
    <property type="match status" value="1"/>
</dbReference>
<evidence type="ECO:0000259" key="9">
    <source>
        <dbReference type="PROSITE" id="PS51762"/>
    </source>
</evidence>
<dbReference type="OMA" id="DKPWKNR"/>
<accession>A0A7R8UL31</accession>
<dbReference type="PANTHER" id="PTHR10963:SF60">
    <property type="entry name" value="GRAM-NEGATIVE BACTERIA-BINDING PROTEIN 1-RELATED"/>
    <property type="match status" value="1"/>
</dbReference>
<dbReference type="InterPro" id="IPR031756">
    <property type="entry name" value="BGBP_N"/>
</dbReference>
<evidence type="ECO:0000256" key="1">
    <source>
        <dbReference type="ARBA" id="ARBA00004613"/>
    </source>
</evidence>
<comment type="subcellular location">
    <subcellularLocation>
        <location evidence="1">Secreted</location>
    </subcellularLocation>
</comment>
<evidence type="ECO:0000256" key="6">
    <source>
        <dbReference type="ARBA" id="ARBA00022859"/>
    </source>
</evidence>
<feature type="signal peptide" evidence="8">
    <location>
        <begin position="1"/>
        <end position="23"/>
    </location>
</feature>
<proteinExistence type="inferred from homology"/>